<evidence type="ECO:0000256" key="5">
    <source>
        <dbReference type="ARBA" id="ARBA00022729"/>
    </source>
</evidence>
<dbReference type="InterPro" id="IPR051563">
    <property type="entry name" value="Glycosyl_Hydrolase_51"/>
</dbReference>
<proteinExistence type="inferred from homology"/>
<dbReference type="GO" id="GO:0046556">
    <property type="term" value="F:alpha-L-arabinofuranosidase activity"/>
    <property type="evidence" value="ECO:0007669"/>
    <property type="project" value="UniProtKB-EC"/>
</dbReference>
<accession>A0A5N7BDK9</accession>
<organism evidence="11 12">
    <name type="scientific">Aspergillus bertholletiae</name>
    <dbReference type="NCBI Taxonomy" id="1226010"/>
    <lineage>
        <taxon>Eukaryota</taxon>
        <taxon>Fungi</taxon>
        <taxon>Dikarya</taxon>
        <taxon>Ascomycota</taxon>
        <taxon>Pezizomycotina</taxon>
        <taxon>Eurotiomycetes</taxon>
        <taxon>Eurotiomycetidae</taxon>
        <taxon>Eurotiales</taxon>
        <taxon>Aspergillaceae</taxon>
        <taxon>Aspergillus</taxon>
        <taxon>Aspergillus subgen. Circumdati</taxon>
    </lineage>
</organism>
<dbReference type="EMBL" id="ML736189">
    <property type="protein sequence ID" value="KAE8379820.1"/>
    <property type="molecule type" value="Genomic_DNA"/>
</dbReference>
<dbReference type="Proteomes" id="UP000326198">
    <property type="component" value="Unassembled WGS sequence"/>
</dbReference>
<evidence type="ECO:0000259" key="10">
    <source>
        <dbReference type="SMART" id="SM00813"/>
    </source>
</evidence>
<keyword evidence="5 9" id="KW-0732">Signal</keyword>
<dbReference type="InterPro" id="IPR010720">
    <property type="entry name" value="Alpha-L-AF_C"/>
</dbReference>
<dbReference type="OrthoDB" id="406864at2759"/>
<keyword evidence="6" id="KW-0378">Hydrolase</keyword>
<evidence type="ECO:0000256" key="2">
    <source>
        <dbReference type="ARBA" id="ARBA00004834"/>
    </source>
</evidence>
<dbReference type="EC" id="3.2.1.55" evidence="4"/>
<comment type="similarity">
    <text evidence="3">Belongs to the glycosyl hydrolase 51 family.</text>
</comment>
<dbReference type="UniPathway" id="UPA00667"/>
<dbReference type="GO" id="GO:0046373">
    <property type="term" value="P:L-arabinose metabolic process"/>
    <property type="evidence" value="ECO:0007669"/>
    <property type="project" value="InterPro"/>
</dbReference>
<dbReference type="PANTHER" id="PTHR31776:SF0">
    <property type="entry name" value="ALPHA-L-ARABINOFURANOSIDASE 1"/>
    <property type="match status" value="1"/>
</dbReference>
<evidence type="ECO:0000256" key="1">
    <source>
        <dbReference type="ARBA" id="ARBA00001462"/>
    </source>
</evidence>
<evidence type="ECO:0000256" key="7">
    <source>
        <dbReference type="ARBA" id="ARBA00023180"/>
    </source>
</evidence>
<dbReference type="GO" id="GO:0031222">
    <property type="term" value="P:arabinan catabolic process"/>
    <property type="evidence" value="ECO:0007669"/>
    <property type="project" value="UniProtKB-UniPathway"/>
</dbReference>
<protein>
    <recommendedName>
        <fullName evidence="4">non-reducing end alpha-L-arabinofuranosidase</fullName>
        <ecNumber evidence="4">3.2.1.55</ecNumber>
    </recommendedName>
</protein>
<dbReference type="SMART" id="SM00813">
    <property type="entry name" value="Alpha-L-AF_C"/>
    <property type="match status" value="1"/>
</dbReference>
<evidence type="ECO:0000256" key="4">
    <source>
        <dbReference type="ARBA" id="ARBA00012670"/>
    </source>
</evidence>
<keyword evidence="7" id="KW-0325">Glycoprotein</keyword>
<dbReference type="Pfam" id="PF22848">
    <property type="entry name" value="ASD1_dom"/>
    <property type="match status" value="1"/>
</dbReference>
<evidence type="ECO:0000313" key="11">
    <source>
        <dbReference type="EMBL" id="KAE8379820.1"/>
    </source>
</evidence>
<feature type="signal peptide" evidence="9">
    <location>
        <begin position="1"/>
        <end position="21"/>
    </location>
</feature>
<evidence type="ECO:0000256" key="3">
    <source>
        <dbReference type="ARBA" id="ARBA00007186"/>
    </source>
</evidence>
<reference evidence="11 12" key="1">
    <citation type="submission" date="2019-04" db="EMBL/GenBank/DDBJ databases">
        <title>Friends and foes A comparative genomics studyof 23 Aspergillus species from section Flavi.</title>
        <authorList>
            <consortium name="DOE Joint Genome Institute"/>
            <person name="Kjaerbolling I."/>
            <person name="Vesth T."/>
            <person name="Frisvad J.C."/>
            <person name="Nybo J.L."/>
            <person name="Theobald S."/>
            <person name="Kildgaard S."/>
            <person name="Isbrandt T."/>
            <person name="Kuo A."/>
            <person name="Sato A."/>
            <person name="Lyhne E.K."/>
            <person name="Kogle M.E."/>
            <person name="Wiebenga A."/>
            <person name="Kun R.S."/>
            <person name="Lubbers R.J."/>
            <person name="Makela M.R."/>
            <person name="Barry K."/>
            <person name="Chovatia M."/>
            <person name="Clum A."/>
            <person name="Daum C."/>
            <person name="Haridas S."/>
            <person name="He G."/>
            <person name="LaButti K."/>
            <person name="Lipzen A."/>
            <person name="Mondo S."/>
            <person name="Riley R."/>
            <person name="Salamov A."/>
            <person name="Simmons B.A."/>
            <person name="Magnuson J.K."/>
            <person name="Henrissat B."/>
            <person name="Mortensen U.H."/>
            <person name="Larsen T.O."/>
            <person name="Devries R.P."/>
            <person name="Grigoriev I.V."/>
            <person name="Machida M."/>
            <person name="Baker S.E."/>
            <person name="Andersen M.R."/>
        </authorList>
    </citation>
    <scope>NUCLEOTIDE SEQUENCE [LARGE SCALE GENOMIC DNA]</scope>
    <source>
        <strain evidence="11 12">IBT 29228</strain>
    </source>
</reference>
<dbReference type="Pfam" id="PF06964">
    <property type="entry name" value="Alpha-L-AF_C"/>
    <property type="match status" value="1"/>
</dbReference>
<dbReference type="InterPro" id="IPR017853">
    <property type="entry name" value="GH"/>
</dbReference>
<keyword evidence="12" id="KW-1185">Reference proteome</keyword>
<name>A0A5N7BDK9_9EURO</name>
<comment type="catalytic activity">
    <reaction evidence="1">
        <text>Hydrolysis of terminal non-reducing alpha-L-arabinofuranoside residues in alpha-L-arabinosides.</text>
        <dbReference type="EC" id="3.2.1.55"/>
    </reaction>
</comment>
<feature type="domain" description="Alpha-L-arabinofuranosidase C-terminal" evidence="10">
    <location>
        <begin position="494"/>
        <end position="672"/>
    </location>
</feature>
<evidence type="ECO:0000313" key="12">
    <source>
        <dbReference type="Proteomes" id="UP000326198"/>
    </source>
</evidence>
<dbReference type="AlphaFoldDB" id="A0A5N7BDK9"/>
<evidence type="ECO:0000256" key="9">
    <source>
        <dbReference type="SAM" id="SignalP"/>
    </source>
</evidence>
<dbReference type="InterPro" id="IPR055235">
    <property type="entry name" value="ASD1_cat"/>
</dbReference>
<comment type="pathway">
    <text evidence="2">Glycan metabolism; L-arabinan degradation.</text>
</comment>
<evidence type="ECO:0000256" key="6">
    <source>
        <dbReference type="ARBA" id="ARBA00022801"/>
    </source>
</evidence>
<sequence>MGLWTVWSIVAVICLFVQSNAQVEDLSLAPREDTTADPGNATILTVLSEGGNRSSPLLYGIMFEVRSITRKLLLLVLKLIYLGNGSLRYLTSYSPIRLALKPLGDGGIHGQLLQTNGFQGSTLGLTAYKPIGDVDISADSAFPVSEAIASSLAVQVPEGETKYVGFANTGYKGVPVVNATYRSEFWMLGDYSGTLTLQLVGSESGIIYASHNLTVESTMANFTRHETKFNSTASPDGNNEWRLLFDGSKIAGSWLNFGAIQLFSPTYHSRKNGLRDDVARVVEEINPSFLRFPGGNNLEGLQISNRWAWNQTIGPVIDRPGRESDWRYPNTDALGLDEYLWWCEDAGMTPVLAVWDGKSYGRIVSGKDLKPYLEDILNELEYLLGPTTSTYGKLRAQNGREDPWKVEYVEIGNEDDLTNGCDTYPDRFMQIYNTIHDKYPNITIIASTIKRPCLPESPPPGIIYDYHYYRMPDDLVAMFNIWDNQPRSQPVIVGEYGARNTSKTDGVFWSFMQSSCSEAVHMIGLERNSDVVKMAAYAPLLQHFGYTQWSPTLLGFDSTPDSITRSTSFYVQKMFSTNRGTTILPVDSTSDFGPLYWSASRANSTYYIKLANYGENNQTIQAEVPGTKSGRLEMLSGPKEGYNTVRNITIEPTVNNATSSNGRYKVEMPPWAVAVLAVS</sequence>
<feature type="chain" id="PRO_5024990558" description="non-reducing end alpha-L-arabinofuranosidase" evidence="9">
    <location>
        <begin position="22"/>
        <end position="679"/>
    </location>
</feature>
<evidence type="ECO:0000256" key="8">
    <source>
        <dbReference type="ARBA" id="ARBA00023295"/>
    </source>
</evidence>
<dbReference type="PANTHER" id="PTHR31776">
    <property type="entry name" value="ALPHA-L-ARABINOFURANOSIDASE 1"/>
    <property type="match status" value="1"/>
</dbReference>
<dbReference type="SUPFAM" id="SSF51445">
    <property type="entry name" value="(Trans)glycosidases"/>
    <property type="match status" value="1"/>
</dbReference>
<gene>
    <name evidence="11" type="ORF">BDV26DRAFT_290978</name>
</gene>
<dbReference type="Gene3D" id="3.20.20.80">
    <property type="entry name" value="Glycosidases"/>
    <property type="match status" value="1"/>
</dbReference>
<keyword evidence="8" id="KW-0326">Glycosidase</keyword>